<evidence type="ECO:0000259" key="2">
    <source>
        <dbReference type="Pfam" id="PF17919"/>
    </source>
</evidence>
<dbReference type="FunFam" id="3.30.70.270:FF:000063">
    <property type="entry name" value="Zinc knuckle domaincontaining protein"/>
    <property type="match status" value="1"/>
</dbReference>
<dbReference type="EMBL" id="CM007381">
    <property type="protein sequence ID" value="ONK80346.1"/>
    <property type="molecule type" value="Genomic_DNA"/>
</dbReference>
<dbReference type="InterPro" id="IPR041577">
    <property type="entry name" value="RT_RNaseH_2"/>
</dbReference>
<dbReference type="InterPro" id="IPR043128">
    <property type="entry name" value="Rev_trsase/Diguanyl_cyclase"/>
</dbReference>
<feature type="domain" description="Reverse transcriptase/retrotransposon-derived protein RNase H-like" evidence="2">
    <location>
        <begin position="74"/>
        <end position="173"/>
    </location>
</feature>
<dbReference type="OMA" id="HPPMENG"/>
<proteinExistence type="predicted"/>
<dbReference type="Pfam" id="PF17919">
    <property type="entry name" value="RT_RNaseH_2"/>
    <property type="match status" value="1"/>
</dbReference>
<dbReference type="PANTHER" id="PTHR37984">
    <property type="entry name" value="PROTEIN CBG26694"/>
    <property type="match status" value="1"/>
</dbReference>
<keyword evidence="1" id="KW-0511">Multifunctional enzyme</keyword>
<dbReference type="InterPro" id="IPR043502">
    <property type="entry name" value="DNA/RNA_pol_sf"/>
</dbReference>
<name>A0A5P1FPV8_ASPOF</name>
<sequence length="185" mass="20996">MSSGKFLGFVITTKGIHIDPDKVKAINELQPPRNLKELRGLQGRLAYIHRFISNLSRKCQPFSSLTKKGVSFIWDDACQKAFENIKEYLSKPSVLVAPKSGKPFLIYVKMTSHSLSALLAQDDDNGQEEAVYNLSRTLIGTESRYPMIERECLALVFAIQKMRYYLVGQTIYVISNVNPIRVFMT</sequence>
<protein>
    <recommendedName>
        <fullName evidence="2">Reverse transcriptase/retrotransposon-derived protein RNase H-like domain-containing protein</fullName>
    </recommendedName>
</protein>
<dbReference type="PANTHER" id="PTHR37984:SF5">
    <property type="entry name" value="PROTEIN NYNRIN-LIKE"/>
    <property type="match status" value="1"/>
</dbReference>
<dbReference type="Gene3D" id="3.10.20.370">
    <property type="match status" value="1"/>
</dbReference>
<accession>A0A5P1FPV8</accession>
<dbReference type="SUPFAM" id="SSF56672">
    <property type="entry name" value="DNA/RNA polymerases"/>
    <property type="match status" value="1"/>
</dbReference>
<dbReference type="Proteomes" id="UP000243459">
    <property type="component" value="Chromosome 1"/>
</dbReference>
<evidence type="ECO:0000313" key="4">
    <source>
        <dbReference type="Proteomes" id="UP000243459"/>
    </source>
</evidence>
<dbReference type="Gene3D" id="3.30.70.270">
    <property type="match status" value="1"/>
</dbReference>
<dbReference type="Gramene" id="ONK80346">
    <property type="protein sequence ID" value="ONK80346"/>
    <property type="gene ID" value="A4U43_C01F16670"/>
</dbReference>
<keyword evidence="4" id="KW-1185">Reference proteome</keyword>
<evidence type="ECO:0000256" key="1">
    <source>
        <dbReference type="ARBA" id="ARBA00023268"/>
    </source>
</evidence>
<gene>
    <name evidence="3" type="ORF">A4U43_C01F16670</name>
</gene>
<reference evidence="4" key="1">
    <citation type="journal article" date="2017" name="Nat. Commun.">
        <title>The asparagus genome sheds light on the origin and evolution of a young Y chromosome.</title>
        <authorList>
            <person name="Harkess A."/>
            <person name="Zhou J."/>
            <person name="Xu C."/>
            <person name="Bowers J.E."/>
            <person name="Van der Hulst R."/>
            <person name="Ayyampalayam S."/>
            <person name="Mercati F."/>
            <person name="Riccardi P."/>
            <person name="McKain M.R."/>
            <person name="Kakrana A."/>
            <person name="Tang H."/>
            <person name="Ray J."/>
            <person name="Groenendijk J."/>
            <person name="Arikit S."/>
            <person name="Mathioni S.M."/>
            <person name="Nakano M."/>
            <person name="Shan H."/>
            <person name="Telgmann-Rauber A."/>
            <person name="Kanno A."/>
            <person name="Yue Z."/>
            <person name="Chen H."/>
            <person name="Li W."/>
            <person name="Chen Y."/>
            <person name="Xu X."/>
            <person name="Zhang Y."/>
            <person name="Luo S."/>
            <person name="Chen H."/>
            <person name="Gao J."/>
            <person name="Mao Z."/>
            <person name="Pires J.C."/>
            <person name="Luo M."/>
            <person name="Kudrna D."/>
            <person name="Wing R.A."/>
            <person name="Meyers B.C."/>
            <person name="Yi K."/>
            <person name="Kong H."/>
            <person name="Lavrijsen P."/>
            <person name="Sunseri F."/>
            <person name="Falavigna A."/>
            <person name="Ye Y."/>
            <person name="Leebens-Mack J.H."/>
            <person name="Chen G."/>
        </authorList>
    </citation>
    <scope>NUCLEOTIDE SEQUENCE [LARGE SCALE GENOMIC DNA]</scope>
    <source>
        <strain evidence="4">cv. DH0086</strain>
    </source>
</reference>
<dbReference type="InterPro" id="IPR050951">
    <property type="entry name" value="Retrovirus_Pol_polyprotein"/>
</dbReference>
<organism evidence="3 4">
    <name type="scientific">Asparagus officinalis</name>
    <name type="common">Garden asparagus</name>
    <dbReference type="NCBI Taxonomy" id="4686"/>
    <lineage>
        <taxon>Eukaryota</taxon>
        <taxon>Viridiplantae</taxon>
        <taxon>Streptophyta</taxon>
        <taxon>Embryophyta</taxon>
        <taxon>Tracheophyta</taxon>
        <taxon>Spermatophyta</taxon>
        <taxon>Magnoliopsida</taxon>
        <taxon>Liliopsida</taxon>
        <taxon>Asparagales</taxon>
        <taxon>Asparagaceae</taxon>
        <taxon>Asparagoideae</taxon>
        <taxon>Asparagus</taxon>
    </lineage>
</organism>
<dbReference type="GO" id="GO:0003824">
    <property type="term" value="F:catalytic activity"/>
    <property type="evidence" value="ECO:0007669"/>
    <property type="project" value="UniProtKB-KW"/>
</dbReference>
<dbReference type="AlphaFoldDB" id="A0A5P1FPV8"/>
<evidence type="ECO:0000313" key="3">
    <source>
        <dbReference type="EMBL" id="ONK80346.1"/>
    </source>
</evidence>